<reference evidence="2 3" key="1">
    <citation type="submission" date="2017-08" db="EMBL/GenBank/DDBJ databases">
        <authorList>
            <person name="de Groot N.N."/>
        </authorList>
    </citation>
    <scope>NUCLEOTIDE SEQUENCE [LARGE SCALE GENOMIC DNA]</scope>
    <source>
        <strain evidence="2 3">HM2</strain>
    </source>
</reference>
<accession>A0A380S7S9</accession>
<feature type="domain" description="NYN" evidence="1">
    <location>
        <begin position="84"/>
        <end position="159"/>
    </location>
</feature>
<gene>
    <name evidence="2" type="ORF">SAMN05661053_2044</name>
</gene>
<sequence>MSSKLSILRVGFFLDGYTLKKVNEYYLKYHRYHARLDFKALKGWVRDYSMKLLGREGCPVEVDAHYYHPYVRHIDRVEPSFGDGQDRLEKQLALAGFEVHYNLATDIDRSGPNMQLIEDAYLCAYYHKIDVLVLLSTQGHFSTLPERLKREGVPMLLLGWNFEYLRGDTPIYWKTDPCLREQSGYYVAMEEVAEKYPPTRSAERNLFMLPYNPQPTDSNIWRTYLQKVMASLDEPRFKEKPRFGKNGYKKSPALARLG</sequence>
<dbReference type="Pfam" id="PF01936">
    <property type="entry name" value="NYN"/>
    <property type="match status" value="1"/>
</dbReference>
<dbReference type="InterPro" id="IPR021139">
    <property type="entry name" value="NYN"/>
</dbReference>
<evidence type="ECO:0000313" key="2">
    <source>
        <dbReference type="EMBL" id="SUQ24636.1"/>
    </source>
</evidence>
<name>A0A380S7S9_FIBSU</name>
<organism evidence="2 3">
    <name type="scientific">Fibrobacter succinogenes</name>
    <name type="common">Bacteroides succinogenes</name>
    <dbReference type="NCBI Taxonomy" id="833"/>
    <lineage>
        <taxon>Bacteria</taxon>
        <taxon>Pseudomonadati</taxon>
        <taxon>Fibrobacterota</taxon>
        <taxon>Fibrobacteria</taxon>
        <taxon>Fibrobacterales</taxon>
        <taxon>Fibrobacteraceae</taxon>
        <taxon>Fibrobacter</taxon>
    </lineage>
</organism>
<dbReference type="EMBL" id="UHJL01000002">
    <property type="protein sequence ID" value="SUQ24636.1"/>
    <property type="molecule type" value="Genomic_DNA"/>
</dbReference>
<proteinExistence type="predicted"/>
<dbReference type="Gene3D" id="3.40.50.1010">
    <property type="entry name" value="5'-nuclease"/>
    <property type="match status" value="1"/>
</dbReference>
<dbReference type="GO" id="GO:0004540">
    <property type="term" value="F:RNA nuclease activity"/>
    <property type="evidence" value="ECO:0007669"/>
    <property type="project" value="InterPro"/>
</dbReference>
<evidence type="ECO:0000259" key="1">
    <source>
        <dbReference type="Pfam" id="PF01936"/>
    </source>
</evidence>
<protein>
    <submittedName>
        <fullName evidence="2">NYN domain-containing protein</fullName>
    </submittedName>
</protein>
<dbReference type="Proteomes" id="UP000255423">
    <property type="component" value="Unassembled WGS sequence"/>
</dbReference>
<evidence type="ECO:0000313" key="3">
    <source>
        <dbReference type="Proteomes" id="UP000255423"/>
    </source>
</evidence>
<dbReference type="RefSeq" id="WP_109573050.1">
    <property type="nucleotide sequence ID" value="NZ_UHJL01000002.1"/>
</dbReference>
<dbReference type="AlphaFoldDB" id="A0A380S7S9"/>